<comment type="caution">
    <text evidence="8">The sequence shown here is derived from an EMBL/GenBank/DDBJ whole genome shotgun (WGS) entry which is preliminary data.</text>
</comment>
<gene>
    <name evidence="8" type="ORF">B0F90DRAFT_1816155</name>
</gene>
<reference evidence="8" key="1">
    <citation type="journal article" date="2022" name="New Phytol.">
        <title>Evolutionary transition to the ectomycorrhizal habit in the genomes of a hyperdiverse lineage of mushroom-forming fungi.</title>
        <authorList>
            <person name="Looney B."/>
            <person name="Miyauchi S."/>
            <person name="Morin E."/>
            <person name="Drula E."/>
            <person name="Courty P.E."/>
            <person name="Kohler A."/>
            <person name="Kuo A."/>
            <person name="LaButti K."/>
            <person name="Pangilinan J."/>
            <person name="Lipzen A."/>
            <person name="Riley R."/>
            <person name="Andreopoulos W."/>
            <person name="He G."/>
            <person name="Johnson J."/>
            <person name="Nolan M."/>
            <person name="Tritt A."/>
            <person name="Barry K.W."/>
            <person name="Grigoriev I.V."/>
            <person name="Nagy L.G."/>
            <person name="Hibbett D."/>
            <person name="Henrissat B."/>
            <person name="Matheny P.B."/>
            <person name="Labbe J."/>
            <person name="Martin F.M."/>
        </authorList>
    </citation>
    <scope>NUCLEOTIDE SEQUENCE</scope>
    <source>
        <strain evidence="8">BPL690</strain>
    </source>
</reference>
<keyword evidence="9" id="KW-1185">Reference proteome</keyword>
<keyword evidence="5 6" id="KW-1015">Disulfide bond</keyword>
<dbReference type="GO" id="GO:0005199">
    <property type="term" value="F:structural constituent of cell wall"/>
    <property type="evidence" value="ECO:0007669"/>
    <property type="project" value="InterPro"/>
</dbReference>
<dbReference type="AlphaFoldDB" id="A0AAD4M6A1"/>
<sequence length="120" mass="11668">MFAAMAAVSGVAASATPVRRGDGGYPPPSPVPSPKPASQCSTGPVQCCDQFTSTANPSVTSILGLLGLINIILGPVLSAGNGCSGVISGSCQSTALCCGNVYQSGTVNVGISCVPVILGL</sequence>
<evidence type="ECO:0000256" key="6">
    <source>
        <dbReference type="RuleBase" id="RU365009"/>
    </source>
</evidence>
<comment type="subcellular location">
    <subcellularLocation>
        <location evidence="1 6">Secreted</location>
        <location evidence="1 6">Cell wall</location>
    </subcellularLocation>
</comment>
<name>A0AAD4M6A1_9AGAM</name>
<dbReference type="Pfam" id="PF01185">
    <property type="entry name" value="Hydrophobin"/>
    <property type="match status" value="1"/>
</dbReference>
<evidence type="ECO:0000313" key="9">
    <source>
        <dbReference type="Proteomes" id="UP001203297"/>
    </source>
</evidence>
<dbReference type="CDD" id="cd23507">
    <property type="entry name" value="hydrophobin_I"/>
    <property type="match status" value="1"/>
</dbReference>
<protein>
    <recommendedName>
        <fullName evidence="6">Hydrophobin</fullName>
    </recommendedName>
</protein>
<keyword evidence="3 6" id="KW-0134">Cell wall</keyword>
<keyword evidence="4 6" id="KW-0964">Secreted</keyword>
<evidence type="ECO:0000256" key="3">
    <source>
        <dbReference type="ARBA" id="ARBA00022512"/>
    </source>
</evidence>
<evidence type="ECO:0000256" key="7">
    <source>
        <dbReference type="SAM" id="MobiDB-lite"/>
    </source>
</evidence>
<keyword evidence="6" id="KW-0732">Signal</keyword>
<dbReference type="EMBL" id="WTXG01000009">
    <property type="protein sequence ID" value="KAI0303317.1"/>
    <property type="molecule type" value="Genomic_DNA"/>
</dbReference>
<evidence type="ECO:0000313" key="8">
    <source>
        <dbReference type="EMBL" id="KAI0303317.1"/>
    </source>
</evidence>
<feature type="compositionally biased region" description="Pro residues" evidence="7">
    <location>
        <begin position="25"/>
        <end position="35"/>
    </location>
</feature>
<feature type="region of interest" description="Disordered" evidence="7">
    <location>
        <begin position="10"/>
        <end position="38"/>
    </location>
</feature>
<proteinExistence type="inferred from homology"/>
<dbReference type="Proteomes" id="UP001203297">
    <property type="component" value="Unassembled WGS sequence"/>
</dbReference>
<evidence type="ECO:0000256" key="5">
    <source>
        <dbReference type="ARBA" id="ARBA00023157"/>
    </source>
</evidence>
<accession>A0AAD4M6A1</accession>
<dbReference type="SMART" id="SM00075">
    <property type="entry name" value="HYDRO"/>
    <property type="match status" value="1"/>
</dbReference>
<dbReference type="GO" id="GO:0009277">
    <property type="term" value="C:fungal-type cell wall"/>
    <property type="evidence" value="ECO:0007669"/>
    <property type="project" value="InterPro"/>
</dbReference>
<evidence type="ECO:0000256" key="4">
    <source>
        <dbReference type="ARBA" id="ARBA00022525"/>
    </source>
</evidence>
<dbReference type="InterPro" id="IPR001338">
    <property type="entry name" value="Class_I_Hydrophobin"/>
</dbReference>
<evidence type="ECO:0000256" key="1">
    <source>
        <dbReference type="ARBA" id="ARBA00004191"/>
    </source>
</evidence>
<organism evidence="8 9">
    <name type="scientific">Multifurca ochricompacta</name>
    <dbReference type="NCBI Taxonomy" id="376703"/>
    <lineage>
        <taxon>Eukaryota</taxon>
        <taxon>Fungi</taxon>
        <taxon>Dikarya</taxon>
        <taxon>Basidiomycota</taxon>
        <taxon>Agaricomycotina</taxon>
        <taxon>Agaricomycetes</taxon>
        <taxon>Russulales</taxon>
        <taxon>Russulaceae</taxon>
        <taxon>Multifurca</taxon>
    </lineage>
</organism>
<comment type="similarity">
    <text evidence="2 6">Belongs to the fungal hydrophobin family.</text>
</comment>
<evidence type="ECO:0000256" key="2">
    <source>
        <dbReference type="ARBA" id="ARBA00010446"/>
    </source>
</evidence>